<dbReference type="Proteomes" id="UP000663873">
    <property type="component" value="Unassembled WGS sequence"/>
</dbReference>
<gene>
    <name evidence="8" type="ORF">UJA718_LOCUS39017</name>
</gene>
<dbReference type="GO" id="GO:0005737">
    <property type="term" value="C:cytoplasm"/>
    <property type="evidence" value="ECO:0007669"/>
    <property type="project" value="TreeGrafter"/>
</dbReference>
<dbReference type="EMBL" id="CAJOBP010040744">
    <property type="protein sequence ID" value="CAF4752745.1"/>
    <property type="molecule type" value="Genomic_DNA"/>
</dbReference>
<sequence length="74" mass="8737">RNNVFDGEEGQHANGLLRECYSIIARSMFDPNFALFMINPGDRVTYMPNPLSHCNANYSQYFFIYWLLYLLSFE</sequence>
<accession>A0A821LK69</accession>
<dbReference type="InterPro" id="IPR000569">
    <property type="entry name" value="HECT_dom"/>
</dbReference>
<comment type="catalytic activity">
    <reaction evidence="1">
        <text>S-ubiquitinyl-[E2 ubiquitin-conjugating enzyme]-L-cysteine + [acceptor protein]-L-lysine = [E2 ubiquitin-conjugating enzyme]-L-cysteine + N(6)-ubiquitinyl-[acceptor protein]-L-lysine.</text>
        <dbReference type="EC" id="2.3.2.26"/>
    </reaction>
</comment>
<reference evidence="8" key="1">
    <citation type="submission" date="2021-02" db="EMBL/GenBank/DDBJ databases">
        <authorList>
            <person name="Nowell W R."/>
        </authorList>
    </citation>
    <scope>NUCLEOTIDE SEQUENCE</scope>
</reference>
<proteinExistence type="predicted"/>
<dbReference type="GO" id="GO:0061630">
    <property type="term" value="F:ubiquitin protein ligase activity"/>
    <property type="evidence" value="ECO:0007669"/>
    <property type="project" value="UniProtKB-EC"/>
</dbReference>
<dbReference type="SUPFAM" id="SSF56204">
    <property type="entry name" value="Hect, E3 ligase catalytic domain"/>
    <property type="match status" value="1"/>
</dbReference>
<evidence type="ECO:0000313" key="8">
    <source>
        <dbReference type="EMBL" id="CAF4752745.1"/>
    </source>
</evidence>
<keyword evidence="5 6" id="KW-0833">Ubl conjugation pathway</keyword>
<dbReference type="EC" id="2.3.2.26" evidence="3"/>
<evidence type="ECO:0000259" key="7">
    <source>
        <dbReference type="PROSITE" id="PS50237"/>
    </source>
</evidence>
<comment type="caution">
    <text evidence="6">Lacks conserved residue(s) required for the propagation of feature annotation.</text>
</comment>
<evidence type="ECO:0000256" key="2">
    <source>
        <dbReference type="ARBA" id="ARBA00004906"/>
    </source>
</evidence>
<dbReference type="InterPro" id="IPR035983">
    <property type="entry name" value="Hect_E3_ubiquitin_ligase"/>
</dbReference>
<evidence type="ECO:0000256" key="1">
    <source>
        <dbReference type="ARBA" id="ARBA00000885"/>
    </source>
</evidence>
<evidence type="ECO:0000256" key="5">
    <source>
        <dbReference type="ARBA" id="ARBA00022786"/>
    </source>
</evidence>
<dbReference type="GO" id="GO:0006511">
    <property type="term" value="P:ubiquitin-dependent protein catabolic process"/>
    <property type="evidence" value="ECO:0007669"/>
    <property type="project" value="TreeGrafter"/>
</dbReference>
<dbReference type="InterPro" id="IPR050409">
    <property type="entry name" value="E3_ubiq-protein_ligase"/>
</dbReference>
<dbReference type="AlphaFoldDB" id="A0A821LK69"/>
<evidence type="ECO:0000256" key="4">
    <source>
        <dbReference type="ARBA" id="ARBA00022679"/>
    </source>
</evidence>
<dbReference type="Gene3D" id="3.90.1750.10">
    <property type="entry name" value="Hect, E3 ligase catalytic domains"/>
    <property type="match status" value="1"/>
</dbReference>
<keyword evidence="4" id="KW-0808">Transferase</keyword>
<feature type="domain" description="HECT" evidence="7">
    <location>
        <begin position="5"/>
        <end position="62"/>
    </location>
</feature>
<organism evidence="8 9">
    <name type="scientific">Rotaria socialis</name>
    <dbReference type="NCBI Taxonomy" id="392032"/>
    <lineage>
        <taxon>Eukaryota</taxon>
        <taxon>Metazoa</taxon>
        <taxon>Spiralia</taxon>
        <taxon>Gnathifera</taxon>
        <taxon>Rotifera</taxon>
        <taxon>Eurotatoria</taxon>
        <taxon>Bdelloidea</taxon>
        <taxon>Philodinida</taxon>
        <taxon>Philodinidae</taxon>
        <taxon>Rotaria</taxon>
    </lineage>
</organism>
<comment type="pathway">
    <text evidence="2">Protein modification; protein ubiquitination.</text>
</comment>
<evidence type="ECO:0000256" key="6">
    <source>
        <dbReference type="PROSITE-ProRule" id="PRU00104"/>
    </source>
</evidence>
<dbReference type="GO" id="GO:0000209">
    <property type="term" value="P:protein polyubiquitination"/>
    <property type="evidence" value="ECO:0007669"/>
    <property type="project" value="TreeGrafter"/>
</dbReference>
<dbReference type="GO" id="GO:0005634">
    <property type="term" value="C:nucleus"/>
    <property type="evidence" value="ECO:0007669"/>
    <property type="project" value="TreeGrafter"/>
</dbReference>
<evidence type="ECO:0000256" key="3">
    <source>
        <dbReference type="ARBA" id="ARBA00012485"/>
    </source>
</evidence>
<name>A0A821LK69_9BILA</name>
<protein>
    <recommendedName>
        <fullName evidence="3">HECT-type E3 ubiquitin transferase</fullName>
        <ecNumber evidence="3">2.3.2.26</ecNumber>
    </recommendedName>
</protein>
<keyword evidence="9" id="KW-1185">Reference proteome</keyword>
<dbReference type="PANTHER" id="PTHR11254">
    <property type="entry name" value="HECT DOMAIN UBIQUITIN-PROTEIN LIGASE"/>
    <property type="match status" value="1"/>
</dbReference>
<dbReference type="PANTHER" id="PTHR11254:SF67">
    <property type="entry name" value="E3 UBIQUITIN-PROTEIN LIGASE HUWE1"/>
    <property type="match status" value="1"/>
</dbReference>
<evidence type="ECO:0000313" key="9">
    <source>
        <dbReference type="Proteomes" id="UP000663873"/>
    </source>
</evidence>
<feature type="non-terminal residue" evidence="8">
    <location>
        <position position="1"/>
    </location>
</feature>
<dbReference type="PROSITE" id="PS50237">
    <property type="entry name" value="HECT"/>
    <property type="match status" value="1"/>
</dbReference>
<comment type="caution">
    <text evidence="8">The sequence shown here is derived from an EMBL/GenBank/DDBJ whole genome shotgun (WGS) entry which is preliminary data.</text>
</comment>